<comment type="caution">
    <text evidence="20">Lacks conserved residue(s) required for the propagation of feature annotation.</text>
</comment>
<evidence type="ECO:0000313" key="26">
    <source>
        <dbReference type="Proteomes" id="UP000051574"/>
    </source>
</evidence>
<name>A0A0T6AYD5_9SCAR</name>
<keyword evidence="6 20" id="KW-0812">Transmembrane</keyword>
<dbReference type="PROSITE" id="PS51407">
    <property type="entry name" value="LAMP_3"/>
    <property type="match status" value="1"/>
</dbReference>
<evidence type="ECO:0000256" key="6">
    <source>
        <dbReference type="ARBA" id="ARBA00022692"/>
    </source>
</evidence>
<dbReference type="OrthoDB" id="6232933at2759"/>
<keyword evidence="9 22" id="KW-1133">Transmembrane helix</keyword>
<comment type="function">
    <text evidence="16">Plays a role in short-term synaptic plasticity in a subset of GABAergic neurons in the brain.</text>
</comment>
<evidence type="ECO:0000256" key="8">
    <source>
        <dbReference type="ARBA" id="ARBA00022753"/>
    </source>
</evidence>
<dbReference type="Proteomes" id="UP000051574">
    <property type="component" value="Unassembled WGS sequence"/>
</dbReference>
<comment type="caution">
    <text evidence="25">The sequence shown here is derived from an EMBL/GenBank/DDBJ whole genome shotgun (WGS) entry which is preliminary data.</text>
</comment>
<keyword evidence="8" id="KW-0967">Endosome</keyword>
<evidence type="ECO:0000256" key="11">
    <source>
        <dbReference type="ARBA" id="ARBA00023136"/>
    </source>
</evidence>
<dbReference type="GO" id="GO:0005765">
    <property type="term" value="C:lysosomal membrane"/>
    <property type="evidence" value="ECO:0007669"/>
    <property type="project" value="TreeGrafter"/>
</dbReference>
<dbReference type="PANTHER" id="PTHR11506">
    <property type="entry name" value="LYSOSOME-ASSOCIATED MEMBRANE GLYCOPROTEIN"/>
    <property type="match status" value="1"/>
</dbReference>
<feature type="compositionally biased region" description="Low complexity" evidence="21">
    <location>
        <begin position="34"/>
        <end position="119"/>
    </location>
</feature>
<keyword evidence="26" id="KW-1185">Reference proteome</keyword>
<keyword evidence="14" id="KW-0968">Cytoplasmic vesicle</keyword>
<dbReference type="GO" id="GO:0072594">
    <property type="term" value="P:establishment of protein localization to organelle"/>
    <property type="evidence" value="ECO:0007669"/>
    <property type="project" value="TreeGrafter"/>
</dbReference>
<feature type="region of interest" description="Disordered" evidence="21">
    <location>
        <begin position="29"/>
        <end position="127"/>
    </location>
</feature>
<feature type="chain" id="PRO_5006668218" description="Lysosome-associated membrane glycoprotein 5" evidence="23">
    <location>
        <begin position="28"/>
        <end position="337"/>
    </location>
</feature>
<protein>
    <recommendedName>
        <fullName evidence="18">Lysosome-associated membrane glycoprotein 5</fullName>
    </recommendedName>
    <alternativeName>
        <fullName evidence="19">Lysosome-associated membrane protein 5</fullName>
    </alternativeName>
</protein>
<keyword evidence="12" id="KW-0325">Glycoprotein</keyword>
<dbReference type="InterPro" id="IPR002000">
    <property type="entry name" value="Lysosome-assoc_membr_glycop"/>
</dbReference>
<evidence type="ECO:0000256" key="4">
    <source>
        <dbReference type="ARBA" id="ARBA00004279"/>
    </source>
</evidence>
<dbReference type="GO" id="GO:0005886">
    <property type="term" value="C:plasma membrane"/>
    <property type="evidence" value="ECO:0007669"/>
    <property type="project" value="UniProtKB-SubCell"/>
</dbReference>
<keyword evidence="7 23" id="KW-0732">Signal</keyword>
<evidence type="ECO:0000256" key="16">
    <source>
        <dbReference type="ARBA" id="ARBA00053950"/>
    </source>
</evidence>
<reference evidence="25 26" key="1">
    <citation type="submission" date="2015-09" db="EMBL/GenBank/DDBJ databases">
        <title>Draft genome of the scarab beetle Oryctes borbonicus.</title>
        <authorList>
            <person name="Meyer J.M."/>
            <person name="Markov G.V."/>
            <person name="Baskaran P."/>
            <person name="Herrmann M."/>
            <person name="Sommer R.J."/>
            <person name="Roedelsperger C."/>
        </authorList>
    </citation>
    <scope>NUCLEOTIDE SEQUENCE [LARGE SCALE GENOMIC DNA]</scope>
    <source>
        <strain evidence="25">OB123</strain>
        <tissue evidence="25">Whole animal</tissue>
    </source>
</reference>
<dbReference type="Pfam" id="PF01299">
    <property type="entry name" value="Lamp2-like_luminal"/>
    <property type="match status" value="1"/>
</dbReference>
<dbReference type="AlphaFoldDB" id="A0A0T6AYD5"/>
<organism evidence="25 26">
    <name type="scientific">Oryctes borbonicus</name>
    <dbReference type="NCBI Taxonomy" id="1629725"/>
    <lineage>
        <taxon>Eukaryota</taxon>
        <taxon>Metazoa</taxon>
        <taxon>Ecdysozoa</taxon>
        <taxon>Arthropoda</taxon>
        <taxon>Hexapoda</taxon>
        <taxon>Insecta</taxon>
        <taxon>Pterygota</taxon>
        <taxon>Neoptera</taxon>
        <taxon>Endopterygota</taxon>
        <taxon>Coleoptera</taxon>
        <taxon>Polyphaga</taxon>
        <taxon>Scarabaeiformia</taxon>
        <taxon>Scarabaeidae</taxon>
        <taxon>Dynastinae</taxon>
        <taxon>Oryctes</taxon>
    </lineage>
</organism>
<evidence type="ECO:0000256" key="2">
    <source>
        <dbReference type="ARBA" id="ARBA00004158"/>
    </source>
</evidence>
<evidence type="ECO:0000256" key="15">
    <source>
        <dbReference type="ARBA" id="ARBA00029428"/>
    </source>
</evidence>
<evidence type="ECO:0000256" key="12">
    <source>
        <dbReference type="ARBA" id="ARBA00023180"/>
    </source>
</evidence>
<evidence type="ECO:0000256" key="20">
    <source>
        <dbReference type="PROSITE-ProRule" id="PRU00740"/>
    </source>
</evidence>
<accession>A0A0T6AYD5</accession>
<evidence type="ECO:0000256" key="5">
    <source>
        <dbReference type="ARBA" id="ARBA00009644"/>
    </source>
</evidence>
<comment type="subcellular location">
    <subcellularLocation>
        <location evidence="4">Cell projection</location>
        <location evidence="4">Dendrite</location>
    </subcellularLocation>
    <subcellularLocation>
        <location evidence="17">Cell projection</location>
        <location evidence="17">Growth cone membrane</location>
        <topology evidence="17">Single-pass type I membrane protein</topology>
    </subcellularLocation>
    <subcellularLocation>
        <location evidence="15">Cytoplasmic vesicle</location>
        <location evidence="15">Secretory vesicle</location>
        <location evidence="15">Synaptic vesicle membrane</location>
        <topology evidence="15">Single-pass type I membrane protein</topology>
    </subcellularLocation>
    <subcellularLocation>
        <location evidence="2">Early endosome membrane</location>
        <topology evidence="2">Single-pass type I membrane protein</topology>
    </subcellularLocation>
    <subcellularLocation>
        <location evidence="1">Endoplasmic reticulum-Golgi intermediate compartment membrane</location>
        <topology evidence="1">Single-pass type I membrane protein</topology>
    </subcellularLocation>
    <subcellularLocation>
        <location evidence="20">Membrane</location>
        <topology evidence="20">Single-pass type I membrane protein</topology>
    </subcellularLocation>
    <subcellularLocation>
        <location evidence="3">Recycling endosome</location>
    </subcellularLocation>
</comment>
<evidence type="ECO:0000256" key="9">
    <source>
        <dbReference type="ARBA" id="ARBA00022989"/>
    </source>
</evidence>
<evidence type="ECO:0000256" key="10">
    <source>
        <dbReference type="ARBA" id="ARBA00023018"/>
    </source>
</evidence>
<evidence type="ECO:0000256" key="13">
    <source>
        <dbReference type="ARBA" id="ARBA00023273"/>
    </source>
</evidence>
<keyword evidence="11 20" id="KW-0472">Membrane</keyword>
<evidence type="ECO:0000256" key="3">
    <source>
        <dbReference type="ARBA" id="ARBA00004172"/>
    </source>
</evidence>
<evidence type="ECO:0000256" key="22">
    <source>
        <dbReference type="SAM" id="Phobius"/>
    </source>
</evidence>
<feature type="non-terminal residue" evidence="25">
    <location>
        <position position="337"/>
    </location>
</feature>
<evidence type="ECO:0000256" key="7">
    <source>
        <dbReference type="ARBA" id="ARBA00022729"/>
    </source>
</evidence>
<evidence type="ECO:0000256" key="1">
    <source>
        <dbReference type="ARBA" id="ARBA00004151"/>
    </source>
</evidence>
<evidence type="ECO:0000256" key="17">
    <source>
        <dbReference type="ARBA" id="ARBA00060492"/>
    </source>
</evidence>
<dbReference type="GO" id="GO:0031902">
    <property type="term" value="C:late endosome membrane"/>
    <property type="evidence" value="ECO:0007669"/>
    <property type="project" value="TreeGrafter"/>
</dbReference>
<dbReference type="EMBL" id="LJIG01022508">
    <property type="protein sequence ID" value="KRT80207.1"/>
    <property type="molecule type" value="Genomic_DNA"/>
</dbReference>
<dbReference type="Gene3D" id="2.40.160.110">
    <property type="match status" value="1"/>
</dbReference>
<dbReference type="InterPro" id="IPR048528">
    <property type="entry name" value="Lamp2-like_luminal"/>
</dbReference>
<proteinExistence type="inferred from homology"/>
<dbReference type="PRINTS" id="PR01217">
    <property type="entry name" value="PRICHEXTENSN"/>
</dbReference>
<evidence type="ECO:0000256" key="23">
    <source>
        <dbReference type="SAM" id="SignalP"/>
    </source>
</evidence>
<dbReference type="PANTHER" id="PTHR11506:SF35">
    <property type="entry name" value="LYSOSOME-ASSOCIATED MEMBRANE GLYCOPROTEIN 5"/>
    <property type="match status" value="1"/>
</dbReference>
<evidence type="ECO:0000256" key="21">
    <source>
        <dbReference type="SAM" id="MobiDB-lite"/>
    </source>
</evidence>
<feature type="signal peptide" evidence="23">
    <location>
        <begin position="1"/>
        <end position="27"/>
    </location>
</feature>
<evidence type="ECO:0000259" key="24">
    <source>
        <dbReference type="Pfam" id="PF01299"/>
    </source>
</evidence>
<comment type="similarity">
    <text evidence="5 20">Belongs to the LAMP family.</text>
</comment>
<feature type="transmembrane region" description="Helical" evidence="22">
    <location>
        <begin position="311"/>
        <end position="333"/>
    </location>
</feature>
<evidence type="ECO:0000256" key="18">
    <source>
        <dbReference type="ARBA" id="ARBA00074379"/>
    </source>
</evidence>
<keyword evidence="13" id="KW-0966">Cell projection</keyword>
<evidence type="ECO:0000256" key="14">
    <source>
        <dbReference type="ARBA" id="ARBA00023329"/>
    </source>
</evidence>
<gene>
    <name evidence="25" type="ORF">AMK59_8416</name>
</gene>
<sequence>MSCTDSRRLLLTLLLALLIASAPGICGVDPEPLPTTTSTTPPTSATTTTTKSTTPPTSATTTTPTTSTTTTTSTTSTSPTTSTTPTTSTSPTTSTTPRTSTSPTTSTTPITPYTSTQLPTPTPKPPVPEKGVWTVLATEDAACIYLEMAASIEFYYINIRNEIDKGQINIPIQADVTGSCGEAGRHKQSIKLTWYFNSPFANSLEFVFRRNSHVYEIDRLVLNVTLDSEDFPLARDTNESLILLNKNIHFLTPENKSYKCNRPHTFPLHHHGNNVDIGKLKIMHLHFQAFGDITNGHVARAMDCKSHQSSWLLLILLGSIVILATVILVAYIISKRR</sequence>
<feature type="domain" description="Lysosome-associated membrane glycoprotein 2-like luminal" evidence="24">
    <location>
        <begin position="129"/>
        <end position="290"/>
    </location>
</feature>
<evidence type="ECO:0000313" key="25">
    <source>
        <dbReference type="EMBL" id="KRT80207.1"/>
    </source>
</evidence>
<keyword evidence="10" id="KW-0770">Synapse</keyword>
<evidence type="ECO:0000256" key="19">
    <source>
        <dbReference type="ARBA" id="ARBA00076257"/>
    </source>
</evidence>